<feature type="domain" description="CN hydrolase" evidence="2">
    <location>
        <begin position="7"/>
        <end position="278"/>
    </location>
</feature>
<keyword evidence="3" id="KW-0378">Hydrolase</keyword>
<dbReference type="PANTHER" id="PTHR46044">
    <property type="entry name" value="NITRILASE"/>
    <property type="match status" value="1"/>
</dbReference>
<gene>
    <name evidence="3" type="ORF">BD7054</name>
</gene>
<sequence length="313" mass="34665">MAEPESFIVAAVQATPIFLDRQATLEKACDLIAEAGSNGAKLVLFPEAFIPTYPDWIWAVTGSQSALLDELYVELLENSVTIPDATTEQLCEAARNAGLYVVMGVNERNAEASNATLYNTLLYIDDQGKILGKHRKLVPTALERIVWGYGDGSTLDAFETPLGKIGGLICWENYMPLARQTLYAWGVQIYLAATWDRGEVWQATMRHIAREGGVYVVASCIPFHIKDIPDHMPEIRNLYAPGTDWINVGQSCIINPSGDYIAGPVECREEILYAEVNLRQSAAAKRMLDVAGHYGRPDVFHLTVNRTPNPHIR</sequence>
<evidence type="ECO:0000259" key="2">
    <source>
        <dbReference type="PROSITE" id="PS50263"/>
    </source>
</evidence>
<name>Q6RWR0_9ZZZZ</name>
<dbReference type="InterPro" id="IPR044149">
    <property type="entry name" value="Nitrilases_CHs"/>
</dbReference>
<accession>Q6RWR0</accession>
<organism evidence="3">
    <name type="scientific">uncultured organism</name>
    <dbReference type="NCBI Taxonomy" id="155900"/>
    <lineage>
        <taxon>unclassified sequences</taxon>
        <taxon>environmental samples</taxon>
    </lineage>
</organism>
<evidence type="ECO:0000256" key="1">
    <source>
        <dbReference type="ARBA" id="ARBA00008129"/>
    </source>
</evidence>
<evidence type="ECO:0000313" key="3">
    <source>
        <dbReference type="EMBL" id="AAR97389.1"/>
    </source>
</evidence>
<proteinExistence type="inferred from homology"/>
<dbReference type="EC" id="3.5.5.7" evidence="3"/>
<dbReference type="AlphaFoldDB" id="Q6RWR0"/>
<protein>
    <submittedName>
        <fullName evidence="3">Nitrilase</fullName>
        <ecNumber evidence="3">3.5.5.7</ecNumber>
    </submittedName>
</protein>
<dbReference type="EMBL" id="AY487442">
    <property type="protein sequence ID" value="AAR97389.1"/>
    <property type="molecule type" value="Genomic_DNA"/>
</dbReference>
<dbReference type="InterPro" id="IPR000132">
    <property type="entry name" value="Nitrilase/CN_hydratase_CS"/>
</dbReference>
<dbReference type="PROSITE" id="PS50263">
    <property type="entry name" value="CN_HYDROLASE"/>
    <property type="match status" value="1"/>
</dbReference>
<dbReference type="PANTHER" id="PTHR46044:SF1">
    <property type="entry name" value="CN HYDROLASE DOMAIN-CONTAINING PROTEIN"/>
    <property type="match status" value="1"/>
</dbReference>
<comment type="similarity">
    <text evidence="1">Belongs to the carbon-nitrogen hydrolase superfamily. Nitrilase family.</text>
</comment>
<dbReference type="Pfam" id="PF00795">
    <property type="entry name" value="CN_hydrolase"/>
    <property type="match status" value="1"/>
</dbReference>
<dbReference type="InterPro" id="IPR036526">
    <property type="entry name" value="C-N_Hydrolase_sf"/>
</dbReference>
<dbReference type="Gene3D" id="3.60.110.10">
    <property type="entry name" value="Carbon-nitrogen hydrolase"/>
    <property type="match status" value="1"/>
</dbReference>
<reference evidence="3" key="1">
    <citation type="journal article" date="2004" name="Appl. Environ. Microbiol.">
        <title>Exploring nitrilase sequence space for enantioselective catalysis.</title>
        <authorList>
            <person name="Robertson D.E."/>
            <person name="Chaplin J.A."/>
            <person name="DeSantis G."/>
            <person name="Podar M."/>
            <person name="Madden M."/>
            <person name="Chi E."/>
            <person name="Richardson T."/>
            <person name="Milan A."/>
            <person name="Miller M."/>
            <person name="Weiner D.P."/>
            <person name="Wong K."/>
            <person name="McQuaid J."/>
            <person name="Farwell B."/>
            <person name="Preston L.A."/>
            <person name="Tan X."/>
            <person name="Snead M.A."/>
            <person name="Keller M."/>
            <person name="Mathur E."/>
            <person name="Kretz P.L."/>
            <person name="Burk M.J."/>
            <person name="Short J.M."/>
        </authorList>
    </citation>
    <scope>NUCLEOTIDE SEQUENCE</scope>
</reference>
<dbReference type="PROSITE" id="PS00921">
    <property type="entry name" value="NITRIL_CHT_2"/>
    <property type="match status" value="1"/>
</dbReference>
<dbReference type="GO" id="GO:0018762">
    <property type="term" value="F:aliphatic nitrilase activity"/>
    <property type="evidence" value="ECO:0007669"/>
    <property type="project" value="UniProtKB-EC"/>
</dbReference>
<dbReference type="SUPFAM" id="SSF56317">
    <property type="entry name" value="Carbon-nitrogen hydrolase"/>
    <property type="match status" value="1"/>
</dbReference>
<dbReference type="InterPro" id="IPR003010">
    <property type="entry name" value="C-N_Hydrolase"/>
</dbReference>
<dbReference type="CDD" id="cd07564">
    <property type="entry name" value="nitrilases_CHs"/>
    <property type="match status" value="1"/>
</dbReference>